<dbReference type="EMBL" id="JABMKX010000008">
    <property type="protein sequence ID" value="NQX46838.1"/>
    <property type="molecule type" value="Genomic_DNA"/>
</dbReference>
<evidence type="ECO:0000256" key="1">
    <source>
        <dbReference type="ARBA" id="ARBA00038240"/>
    </source>
</evidence>
<gene>
    <name evidence="3" type="ORF">HQN87_15980</name>
</gene>
<reference evidence="3 4" key="1">
    <citation type="submission" date="2020-05" db="EMBL/GenBank/DDBJ databases">
        <title>Paenibacillus glebae, sp. nov., Paenibacillus humi sp. nov., Paenibacillus pedi sp. nov., Paenibacillus terrestris sp. nov. and Paenibacillus terricola sp. nov., isolated from a forest top soil sample.</title>
        <authorList>
            <person name="Qi S."/>
            <person name="Carlier A."/>
            <person name="Cnockaert M."/>
            <person name="Vandamme P."/>
        </authorList>
    </citation>
    <scope>NUCLEOTIDE SEQUENCE [LARGE SCALE GENOMIC DNA]</scope>
    <source>
        <strain evidence="3 4">LMG 29502</strain>
    </source>
</reference>
<evidence type="ECO:0000259" key="2">
    <source>
        <dbReference type="Pfam" id="PF01636"/>
    </source>
</evidence>
<dbReference type="SUPFAM" id="SSF56112">
    <property type="entry name" value="Protein kinase-like (PK-like)"/>
    <property type="match status" value="1"/>
</dbReference>
<protein>
    <submittedName>
        <fullName evidence="3">Phosphotransferase</fullName>
    </submittedName>
</protein>
<dbReference type="InterPro" id="IPR050249">
    <property type="entry name" value="Pseudomonas-type_ThrB"/>
</dbReference>
<dbReference type="RefSeq" id="WP_173135271.1">
    <property type="nucleotide sequence ID" value="NZ_JABMKX010000008.1"/>
</dbReference>
<sequence length="326" mass="37383">MSQQLLLQAAASFEFDVETLVCLSSSSNEVYRFVKNNQPHILRMSAKPEVYVEQIQAELDWVCYLARHGVPTSLPIHASDGQLTAVYGQKEHCYIATAFHMAPGCFFDKNNPQLWGHSIFRRWGEIMGRIHLLTKTYSTASAARRSDWARRDIANSNLHQGRYRMLVDKLKSLEDTISTLPKDTESYGLIHNDFHPYNFHIDKGEITVFDFDDSIYGWFALDIAIAAVHAVWWGSPGDDRQSKHNFAARFLNEFLAGYSINNDLADCWIQQIPLFMDYRNICSYFWWLSDWDGDETRLSEAQQAAVAHAIHLIGNDQSFDGCDIKL</sequence>
<accession>A0ABX2DQ79</accession>
<keyword evidence="4" id="KW-1185">Reference proteome</keyword>
<proteinExistence type="inferred from homology"/>
<dbReference type="Proteomes" id="UP000711047">
    <property type="component" value="Unassembled WGS sequence"/>
</dbReference>
<dbReference type="PANTHER" id="PTHR21064:SF6">
    <property type="entry name" value="AMINOGLYCOSIDE PHOSPHOTRANSFERASE DOMAIN-CONTAINING PROTEIN"/>
    <property type="match status" value="1"/>
</dbReference>
<comment type="caution">
    <text evidence="3">The sequence shown here is derived from an EMBL/GenBank/DDBJ whole genome shotgun (WGS) entry which is preliminary data.</text>
</comment>
<dbReference type="InterPro" id="IPR011009">
    <property type="entry name" value="Kinase-like_dom_sf"/>
</dbReference>
<dbReference type="PANTHER" id="PTHR21064">
    <property type="entry name" value="AMINOGLYCOSIDE PHOSPHOTRANSFERASE DOMAIN-CONTAINING PROTEIN-RELATED"/>
    <property type="match status" value="1"/>
</dbReference>
<dbReference type="Pfam" id="PF01636">
    <property type="entry name" value="APH"/>
    <property type="match status" value="1"/>
</dbReference>
<feature type="domain" description="Aminoglycoside phosphotransferase" evidence="2">
    <location>
        <begin position="25"/>
        <end position="249"/>
    </location>
</feature>
<evidence type="ECO:0000313" key="4">
    <source>
        <dbReference type="Proteomes" id="UP000711047"/>
    </source>
</evidence>
<evidence type="ECO:0000313" key="3">
    <source>
        <dbReference type="EMBL" id="NQX46838.1"/>
    </source>
</evidence>
<name>A0ABX2DQ79_9BACL</name>
<comment type="similarity">
    <text evidence="1">Belongs to the pseudomonas-type ThrB family.</text>
</comment>
<organism evidence="3 4">
    <name type="scientific">Paenibacillus tritici</name>
    <dbReference type="NCBI Taxonomy" id="1873425"/>
    <lineage>
        <taxon>Bacteria</taxon>
        <taxon>Bacillati</taxon>
        <taxon>Bacillota</taxon>
        <taxon>Bacilli</taxon>
        <taxon>Bacillales</taxon>
        <taxon>Paenibacillaceae</taxon>
        <taxon>Paenibacillus</taxon>
    </lineage>
</organism>
<dbReference type="Gene3D" id="3.90.1200.10">
    <property type="match status" value="1"/>
</dbReference>
<dbReference type="InterPro" id="IPR002575">
    <property type="entry name" value="Aminoglycoside_PTrfase"/>
</dbReference>